<organism evidence="2 3">
    <name type="scientific">Brachionus plicatilis</name>
    <name type="common">Marine rotifer</name>
    <name type="synonym">Brachionus muelleri</name>
    <dbReference type="NCBI Taxonomy" id="10195"/>
    <lineage>
        <taxon>Eukaryota</taxon>
        <taxon>Metazoa</taxon>
        <taxon>Spiralia</taxon>
        <taxon>Gnathifera</taxon>
        <taxon>Rotifera</taxon>
        <taxon>Eurotatoria</taxon>
        <taxon>Monogononta</taxon>
        <taxon>Pseudotrocha</taxon>
        <taxon>Ploima</taxon>
        <taxon>Brachionidae</taxon>
        <taxon>Brachionus</taxon>
    </lineage>
</organism>
<sequence>MNHYQMSKNCVPEKEDMVLNEMMGARGNHRILSANPAFGKFQSAGSHKDSLLLKETEPRRTNYGSQRAKLLNRNYYSAAESNGEEEYETRGSKLNGRSNFMHKSRNDEDEKKVSYATITLRQPLKDSNYFSDTEAFHNAGKLRIRNSSNGSRFESKTASNRSLQQQLLQQGKEKQHPFLRSNSLNNPTNPNANISDNQTQIDNKFRANNLNYNIENHNSTPSSTQVPRSSVSSMRGMFDQAHATNFNRQAHGFSKLSNFYGTQIQPPPQPQFSNGNQHVWSPPPVHPAPIKGMRCFPL</sequence>
<dbReference type="EMBL" id="REGN01008993">
    <property type="protein sequence ID" value="RNA02195.1"/>
    <property type="molecule type" value="Genomic_DNA"/>
</dbReference>
<feature type="compositionally biased region" description="Polar residues" evidence="1">
    <location>
        <begin position="145"/>
        <end position="162"/>
    </location>
</feature>
<reference evidence="2 3" key="1">
    <citation type="journal article" date="2018" name="Sci. Rep.">
        <title>Genomic signatures of local adaptation to the degree of environmental predictability in rotifers.</title>
        <authorList>
            <person name="Franch-Gras L."/>
            <person name="Hahn C."/>
            <person name="Garcia-Roger E.M."/>
            <person name="Carmona M.J."/>
            <person name="Serra M."/>
            <person name="Gomez A."/>
        </authorList>
    </citation>
    <scope>NUCLEOTIDE SEQUENCE [LARGE SCALE GENOMIC DNA]</scope>
    <source>
        <strain evidence="2">HYR1</strain>
    </source>
</reference>
<proteinExistence type="predicted"/>
<dbReference type="Proteomes" id="UP000276133">
    <property type="component" value="Unassembled WGS sequence"/>
</dbReference>
<protein>
    <submittedName>
        <fullName evidence="2">Uncharacterized protein</fullName>
    </submittedName>
</protein>
<dbReference type="AlphaFoldDB" id="A0A3M7PTV7"/>
<name>A0A3M7PTV7_BRAPC</name>
<feature type="compositionally biased region" description="Low complexity" evidence="1">
    <location>
        <begin position="181"/>
        <end position="197"/>
    </location>
</feature>
<accession>A0A3M7PTV7</accession>
<feature type="region of interest" description="Disordered" evidence="1">
    <location>
        <begin position="82"/>
        <end position="108"/>
    </location>
</feature>
<gene>
    <name evidence="2" type="ORF">BpHYR1_002646</name>
</gene>
<keyword evidence="3" id="KW-1185">Reference proteome</keyword>
<evidence type="ECO:0000313" key="3">
    <source>
        <dbReference type="Proteomes" id="UP000276133"/>
    </source>
</evidence>
<evidence type="ECO:0000313" key="2">
    <source>
        <dbReference type="EMBL" id="RNA02195.1"/>
    </source>
</evidence>
<evidence type="ECO:0000256" key="1">
    <source>
        <dbReference type="SAM" id="MobiDB-lite"/>
    </source>
</evidence>
<comment type="caution">
    <text evidence="2">The sequence shown here is derived from an EMBL/GenBank/DDBJ whole genome shotgun (WGS) entry which is preliminary data.</text>
</comment>
<feature type="region of interest" description="Disordered" evidence="1">
    <location>
        <begin position="141"/>
        <end position="197"/>
    </location>
</feature>